<dbReference type="AlphaFoldDB" id="A0ABD1RIQ0"/>
<sequence>MHWRRWKDICLPTDEGGLGFRRLEDVVQAFSLKLWWLFRSQQSLWAQFLLGKYCRSNHPILAPILHSASVVWRRLKGVGLIAELHIAWQLGQGCIFFWHDCWMGDMTLAQMFPYREHTSVQVVEFFDDTGWDIDKLLLVRLHYMAVQVESLPLCPDVLDRSMWKDTPDGRFSTKSAWQLVRTGSTLQAYCRMIWCPIIPQTISFFCWRLWHGLVSVDVIIQKRIRAHMASRCQCCSEIETIQHVFIDSTVAHQTATPSNLVEAVAPSQKQHRQALQQIKQRHAGAAAPFSSAYAGATVLPSSTGGVTVSSFLVAPVGTTVQSPFFSSNPSQQLARSKNPN</sequence>
<gene>
    <name evidence="2" type="ORF">Adt_31755</name>
</gene>
<proteinExistence type="predicted"/>
<feature type="domain" description="Reverse transcriptase zinc-binding" evidence="1">
    <location>
        <begin position="171"/>
        <end position="253"/>
    </location>
</feature>
<dbReference type="InterPro" id="IPR026960">
    <property type="entry name" value="RVT-Znf"/>
</dbReference>
<keyword evidence="3" id="KW-1185">Reference proteome</keyword>
<dbReference type="Proteomes" id="UP001604336">
    <property type="component" value="Unassembled WGS sequence"/>
</dbReference>
<organism evidence="2 3">
    <name type="scientific">Abeliophyllum distichum</name>
    <dbReference type="NCBI Taxonomy" id="126358"/>
    <lineage>
        <taxon>Eukaryota</taxon>
        <taxon>Viridiplantae</taxon>
        <taxon>Streptophyta</taxon>
        <taxon>Embryophyta</taxon>
        <taxon>Tracheophyta</taxon>
        <taxon>Spermatophyta</taxon>
        <taxon>Magnoliopsida</taxon>
        <taxon>eudicotyledons</taxon>
        <taxon>Gunneridae</taxon>
        <taxon>Pentapetalae</taxon>
        <taxon>asterids</taxon>
        <taxon>lamiids</taxon>
        <taxon>Lamiales</taxon>
        <taxon>Oleaceae</taxon>
        <taxon>Forsythieae</taxon>
        <taxon>Abeliophyllum</taxon>
    </lineage>
</organism>
<protein>
    <recommendedName>
        <fullName evidence="1">Reverse transcriptase zinc-binding domain-containing protein</fullName>
    </recommendedName>
</protein>
<evidence type="ECO:0000313" key="3">
    <source>
        <dbReference type="Proteomes" id="UP001604336"/>
    </source>
</evidence>
<dbReference type="PANTHER" id="PTHR36617:SF15">
    <property type="entry name" value="REVERSE TRANSCRIPTASE ZINC-BINDING DOMAIN-CONTAINING PROTEIN"/>
    <property type="match status" value="1"/>
</dbReference>
<accession>A0ABD1RIQ0</accession>
<evidence type="ECO:0000259" key="1">
    <source>
        <dbReference type="Pfam" id="PF13966"/>
    </source>
</evidence>
<dbReference type="PANTHER" id="PTHR36617">
    <property type="entry name" value="PROTEIN, PUTATIVE-RELATED"/>
    <property type="match status" value="1"/>
</dbReference>
<name>A0ABD1RIQ0_9LAMI</name>
<reference evidence="3" key="1">
    <citation type="submission" date="2024-07" db="EMBL/GenBank/DDBJ databases">
        <title>Two chromosome-level genome assemblies of Korean endemic species Abeliophyllum distichum and Forsythia ovata (Oleaceae).</title>
        <authorList>
            <person name="Jang H."/>
        </authorList>
    </citation>
    <scope>NUCLEOTIDE SEQUENCE [LARGE SCALE GENOMIC DNA]</scope>
</reference>
<dbReference type="EMBL" id="JBFOLK010000009">
    <property type="protein sequence ID" value="KAL2486999.1"/>
    <property type="molecule type" value="Genomic_DNA"/>
</dbReference>
<comment type="caution">
    <text evidence="2">The sequence shown here is derived from an EMBL/GenBank/DDBJ whole genome shotgun (WGS) entry which is preliminary data.</text>
</comment>
<dbReference type="Pfam" id="PF13966">
    <property type="entry name" value="zf-RVT"/>
    <property type="match status" value="1"/>
</dbReference>
<evidence type="ECO:0000313" key="2">
    <source>
        <dbReference type="EMBL" id="KAL2486999.1"/>
    </source>
</evidence>